<dbReference type="HOGENOM" id="CLU_027732_2_0_1"/>
<name>A0A067TIG2_GALM3</name>
<evidence type="ECO:0008006" key="3">
    <source>
        <dbReference type="Google" id="ProtNLM"/>
    </source>
</evidence>
<reference evidence="2" key="1">
    <citation type="journal article" date="2014" name="Proc. Natl. Acad. Sci. U.S.A.">
        <title>Extensive sampling of basidiomycete genomes demonstrates inadequacy of the white-rot/brown-rot paradigm for wood decay fungi.</title>
        <authorList>
            <person name="Riley R."/>
            <person name="Salamov A.A."/>
            <person name="Brown D.W."/>
            <person name="Nagy L.G."/>
            <person name="Floudas D."/>
            <person name="Held B.W."/>
            <person name="Levasseur A."/>
            <person name="Lombard V."/>
            <person name="Morin E."/>
            <person name="Otillar R."/>
            <person name="Lindquist E.A."/>
            <person name="Sun H."/>
            <person name="LaButti K.M."/>
            <person name="Schmutz J."/>
            <person name="Jabbour D."/>
            <person name="Luo H."/>
            <person name="Baker S.E."/>
            <person name="Pisabarro A.G."/>
            <person name="Walton J.D."/>
            <person name="Blanchette R.A."/>
            <person name="Henrissat B."/>
            <person name="Martin F."/>
            <person name="Cullen D."/>
            <person name="Hibbett D.S."/>
            <person name="Grigoriev I.V."/>
        </authorList>
    </citation>
    <scope>NUCLEOTIDE SEQUENCE [LARGE SCALE GENOMIC DNA]</scope>
    <source>
        <strain evidence="2">CBS 339.88</strain>
    </source>
</reference>
<dbReference type="EMBL" id="KL142369">
    <property type="protein sequence ID" value="KDR82975.1"/>
    <property type="molecule type" value="Genomic_DNA"/>
</dbReference>
<keyword evidence="2" id="KW-1185">Reference proteome</keyword>
<dbReference type="OrthoDB" id="3001771at2759"/>
<organism evidence="1 2">
    <name type="scientific">Galerina marginata (strain CBS 339.88)</name>
    <dbReference type="NCBI Taxonomy" id="685588"/>
    <lineage>
        <taxon>Eukaryota</taxon>
        <taxon>Fungi</taxon>
        <taxon>Dikarya</taxon>
        <taxon>Basidiomycota</taxon>
        <taxon>Agaricomycotina</taxon>
        <taxon>Agaricomycetes</taxon>
        <taxon>Agaricomycetidae</taxon>
        <taxon>Agaricales</taxon>
        <taxon>Agaricineae</taxon>
        <taxon>Strophariaceae</taxon>
        <taxon>Galerina</taxon>
    </lineage>
</organism>
<evidence type="ECO:0000313" key="1">
    <source>
        <dbReference type="EMBL" id="KDR82975.1"/>
    </source>
</evidence>
<protein>
    <recommendedName>
        <fullName evidence="3">F-box domain-containing protein</fullName>
    </recommendedName>
</protein>
<proteinExistence type="predicted"/>
<accession>A0A067TIG2</accession>
<dbReference type="STRING" id="685588.A0A067TIG2"/>
<dbReference type="Proteomes" id="UP000027222">
    <property type="component" value="Unassembled WGS sequence"/>
</dbReference>
<dbReference type="AlphaFoldDB" id="A0A067TIG2"/>
<evidence type="ECO:0000313" key="2">
    <source>
        <dbReference type="Proteomes" id="UP000027222"/>
    </source>
</evidence>
<sequence>MDSPQFTNLPIELHTSILKFSLAITRQLITSNLPIQEHWKIGRSLYYASDVPAYGRRMPWIEEDLHATLIFPFNVAGVCQVWHDILVEIPEYWHRVVFDVAKDPTPFLDAFSWSKNLEGIEVFIFNSTSLVQDVDKALESARVAAITEALKPHIQRCKFIIYHLAYSSSLPPPNIFLSQEMPLLEDLTLDSRVDDIDPVDGPSHAMELYNSFPMLKTLWLTGFWFSSLAGHSGPAWLMEFRGAENMALHLAQFTFPEHGPYRLLLFISHLVRMEEAVTSVYLSDLSLAYPHDYSDLPLDAVFSLSSNMHFDHVSKDFIAQLIAIADLRVAEILSFTNCEIPPFKRDPGGNCLTLETIIDDDDGKSLRNIVKTWSGNEIILRSCPSFNDKFLLWLVSATKLTVNIRVLQYPWFPAPQLSSLSISNCPNFSRKSLQRLVEVRQADDNGEDGLLSVSVDGQGALTEEEKAWFADKAENMIIHFS</sequence>
<gene>
    <name evidence="1" type="ORF">GALMADRAFT_134496</name>
</gene>